<feature type="chain" id="PRO_5012308687" description="Outer membrane protein beta-barrel domain-containing protein" evidence="1">
    <location>
        <begin position="20"/>
        <end position="155"/>
    </location>
</feature>
<dbReference type="RefSeq" id="WP_089241315.1">
    <property type="nucleotide sequence ID" value="NZ_FZOK01000011.1"/>
</dbReference>
<dbReference type="SUPFAM" id="SSF56925">
    <property type="entry name" value="OMPA-like"/>
    <property type="match status" value="1"/>
</dbReference>
<feature type="signal peptide" evidence="1">
    <location>
        <begin position="1"/>
        <end position="19"/>
    </location>
</feature>
<name>A0A239F2J6_9BACT</name>
<accession>A0A239F2J6</accession>
<dbReference type="EMBL" id="FZOK01000011">
    <property type="protein sequence ID" value="SNS51047.1"/>
    <property type="molecule type" value="Genomic_DNA"/>
</dbReference>
<keyword evidence="1" id="KW-0732">Signal</keyword>
<evidence type="ECO:0000313" key="3">
    <source>
        <dbReference type="Proteomes" id="UP000198480"/>
    </source>
</evidence>
<evidence type="ECO:0000256" key="1">
    <source>
        <dbReference type="SAM" id="SignalP"/>
    </source>
</evidence>
<dbReference type="Gene3D" id="2.40.160.20">
    <property type="match status" value="1"/>
</dbReference>
<organism evidence="2 3">
    <name type="scientific">Belliella buryatensis</name>
    <dbReference type="NCBI Taxonomy" id="1500549"/>
    <lineage>
        <taxon>Bacteria</taxon>
        <taxon>Pseudomonadati</taxon>
        <taxon>Bacteroidota</taxon>
        <taxon>Cytophagia</taxon>
        <taxon>Cytophagales</taxon>
        <taxon>Cyclobacteriaceae</taxon>
        <taxon>Belliella</taxon>
    </lineage>
</organism>
<keyword evidence="3" id="KW-1185">Reference proteome</keyword>
<evidence type="ECO:0000313" key="2">
    <source>
        <dbReference type="EMBL" id="SNS51047.1"/>
    </source>
</evidence>
<dbReference type="AlphaFoldDB" id="A0A239F2J6"/>
<protein>
    <recommendedName>
        <fullName evidence="4">Outer membrane protein beta-barrel domain-containing protein</fullName>
    </recommendedName>
</protein>
<sequence length="155" mass="18114">MKKYLLIICLTFVTYFANAQYQGQYRGIHAYEMAYDKPFFGLNFTGEYFPLNYFSVAPSFTFFTPATGNARGFDINARYYLTEKEKQWYVTAGYGFYRRVFEFNEIGRFDHNSLNLGAGGMLKITDEIGFNPEVRFQAFGRNSMMFKLGVVYFIN</sequence>
<dbReference type="Proteomes" id="UP000198480">
    <property type="component" value="Unassembled WGS sequence"/>
</dbReference>
<reference evidence="3" key="1">
    <citation type="submission" date="2017-06" db="EMBL/GenBank/DDBJ databases">
        <authorList>
            <person name="Varghese N."/>
            <person name="Submissions S."/>
        </authorList>
    </citation>
    <scope>NUCLEOTIDE SEQUENCE [LARGE SCALE GENOMIC DNA]</scope>
    <source>
        <strain evidence="3">5C</strain>
    </source>
</reference>
<proteinExistence type="predicted"/>
<dbReference type="InterPro" id="IPR011250">
    <property type="entry name" value="OMP/PagP_B-barrel"/>
</dbReference>
<evidence type="ECO:0008006" key="4">
    <source>
        <dbReference type="Google" id="ProtNLM"/>
    </source>
</evidence>
<gene>
    <name evidence="2" type="ORF">SAMN06295967_11178</name>
</gene>
<dbReference type="OrthoDB" id="1122114at2"/>